<sequence length="38" mass="4049">MESGTRGRVDPGSLALLISKRRAEGARAKSVKQLLPKA</sequence>
<proteinExistence type="predicted"/>
<evidence type="ECO:0000313" key="1">
    <source>
        <dbReference type="EMBL" id="AAR87111.1"/>
    </source>
</evidence>
<accession>Q6TFE8</accession>
<organism evidence="1">
    <name type="scientific">Caedibacter taeniospiralis</name>
    <dbReference type="NCBI Taxonomy" id="28907"/>
    <lineage>
        <taxon>Bacteria</taxon>
        <taxon>Pseudomonadati</taxon>
        <taxon>Pseudomonadota</taxon>
        <taxon>Gammaproteobacteria</taxon>
        <taxon>Thiotrichales</taxon>
        <taxon>Fastidiosibacteraceae</taxon>
        <taxon>Caedibacter</taxon>
    </lineage>
</organism>
<reference evidence="1" key="1">
    <citation type="journal article" date="2005" name="J. Mol. Evol.">
        <title>Sequence, transcription activity, and evolutionary origin of the R-body coding plasmid pKAP298 from the intracellular parasitic bacterium Caedibacter taeniospiralis.</title>
        <authorList>
            <person name="Jeblick J."/>
            <person name="Kusch J."/>
        </authorList>
    </citation>
    <scope>NUCLEOTIDE SEQUENCE</scope>
    <source>
        <plasmid evidence="1">pKAP298</plasmid>
    </source>
</reference>
<dbReference type="EMBL" id="AY422720">
    <property type="protein sequence ID" value="AAR87111.1"/>
    <property type="molecule type" value="Genomic_DNA"/>
</dbReference>
<protein>
    <submittedName>
        <fullName evidence="1">Uncharacterized protein</fullName>
    </submittedName>
</protein>
<geneLocation type="plasmid" evidence="1">
    <name>pKAP298</name>
</geneLocation>
<dbReference type="AlphaFoldDB" id="Q6TFE8"/>
<keyword evidence="1" id="KW-0614">Plasmid</keyword>
<name>Q6TFE8_CAETA</name>